<dbReference type="GeneID" id="107070008"/>
<keyword evidence="2" id="KW-1185">Reference proteome</keyword>
<dbReference type="Proteomes" id="UP000694924">
    <property type="component" value="Unplaced"/>
</dbReference>
<evidence type="ECO:0000313" key="3">
    <source>
        <dbReference type="RefSeq" id="XP_015183281.1"/>
    </source>
</evidence>
<dbReference type="InterPro" id="IPR042401">
    <property type="entry name" value="SPMAP2-like"/>
</dbReference>
<dbReference type="PANTHER" id="PTHR15901">
    <property type="entry name" value="TESTICULAR HAPLOID EXPRESSED GENE PROTEIN"/>
    <property type="match status" value="1"/>
</dbReference>
<dbReference type="InterPro" id="IPR006623">
    <property type="entry name" value="THEG"/>
</dbReference>
<dbReference type="SMART" id="SM00705">
    <property type="entry name" value="THEG"/>
    <property type="match status" value="7"/>
</dbReference>
<proteinExistence type="predicted"/>
<sequence length="277" mass="32727">MVSERIKYAMAHLSRKQHTRLLARPNWRRLRRPDANIVVDPNAISRAALKCKPSKRIKIMARPKYVTKKYDALDYPAPYQRVHPKTLAATATTRIRNLAVPKKRVLEQRIFEFRKPPPRDHDWERHRMIIQKLATPKIYRKPKPFVPRKRWRPFNMRRIENLAEPVIREIPIDRDPFKVSRSALKYRITDRIMRLYYPKTEFKVMKPRIPGAVSRAALKAIASSRTIFLAKPSKRPAGMETDLREDAFTVSPAALKAKCSRRLKKLAKPRNYKPRKR</sequence>
<evidence type="ECO:0000256" key="1">
    <source>
        <dbReference type="ARBA" id="ARBA00022737"/>
    </source>
</evidence>
<protein>
    <submittedName>
        <fullName evidence="3">Testicular haploid expressed gene protein-like</fullName>
    </submittedName>
</protein>
<dbReference type="PANTHER" id="PTHR15901:SF16">
    <property type="entry name" value="TESTICULAR HAPLOID EXPRESSED GENE PROTEIN"/>
    <property type="match status" value="1"/>
</dbReference>
<reference evidence="3" key="1">
    <citation type="submission" date="2025-08" db="UniProtKB">
        <authorList>
            <consortium name="RefSeq"/>
        </authorList>
    </citation>
    <scope>IDENTIFICATION</scope>
    <source>
        <tissue evidence="3">Whole body</tissue>
    </source>
</reference>
<accession>A0ABM1ISU4</accession>
<gene>
    <name evidence="3" type="primary">LOC107070008</name>
</gene>
<organism evidence="2 3">
    <name type="scientific">Polistes dominula</name>
    <name type="common">European paper wasp</name>
    <name type="synonym">Vespa dominula</name>
    <dbReference type="NCBI Taxonomy" id="743375"/>
    <lineage>
        <taxon>Eukaryota</taxon>
        <taxon>Metazoa</taxon>
        <taxon>Ecdysozoa</taxon>
        <taxon>Arthropoda</taxon>
        <taxon>Hexapoda</taxon>
        <taxon>Insecta</taxon>
        <taxon>Pterygota</taxon>
        <taxon>Neoptera</taxon>
        <taxon>Endopterygota</taxon>
        <taxon>Hymenoptera</taxon>
        <taxon>Apocrita</taxon>
        <taxon>Aculeata</taxon>
        <taxon>Vespoidea</taxon>
        <taxon>Vespidae</taxon>
        <taxon>Polistinae</taxon>
        <taxon>Polistini</taxon>
        <taxon>Polistes</taxon>
    </lineage>
</organism>
<dbReference type="Pfam" id="PF14912">
    <property type="entry name" value="THEG"/>
    <property type="match status" value="3"/>
</dbReference>
<dbReference type="RefSeq" id="XP_015183281.1">
    <property type="nucleotide sequence ID" value="XM_015327795.1"/>
</dbReference>
<evidence type="ECO:0000313" key="2">
    <source>
        <dbReference type="Proteomes" id="UP000694924"/>
    </source>
</evidence>
<name>A0ABM1ISU4_POLDO</name>
<keyword evidence="1" id="KW-0677">Repeat</keyword>